<protein>
    <submittedName>
        <fullName evidence="1">10825_t:CDS:1</fullName>
    </submittedName>
</protein>
<evidence type="ECO:0000313" key="1">
    <source>
        <dbReference type="EMBL" id="CAG8439511.1"/>
    </source>
</evidence>
<proteinExistence type="predicted"/>
<dbReference type="Proteomes" id="UP000789860">
    <property type="component" value="Unassembled WGS sequence"/>
</dbReference>
<gene>
    <name evidence="1" type="ORF">SCALOS_LOCUS517</name>
</gene>
<name>A0ACA9JWA7_9GLOM</name>
<dbReference type="EMBL" id="CAJVPM010000254">
    <property type="protein sequence ID" value="CAG8439511.1"/>
    <property type="molecule type" value="Genomic_DNA"/>
</dbReference>
<keyword evidence="2" id="KW-1185">Reference proteome</keyword>
<reference evidence="1" key="1">
    <citation type="submission" date="2021-06" db="EMBL/GenBank/DDBJ databases">
        <authorList>
            <person name="Kallberg Y."/>
            <person name="Tangrot J."/>
            <person name="Rosling A."/>
        </authorList>
    </citation>
    <scope>NUCLEOTIDE SEQUENCE</scope>
    <source>
        <strain evidence="1">AU212A</strain>
    </source>
</reference>
<sequence length="77" mass="9090">MINYRESNSWLFWVIKLTNKPGYGWPDIFHWRNAVFVTIFPVVASSTIFTSIICILYIVYDIDLTLPEIISKYKLVD</sequence>
<accession>A0ACA9JWA7</accession>
<organism evidence="1 2">
    <name type="scientific">Scutellospora calospora</name>
    <dbReference type="NCBI Taxonomy" id="85575"/>
    <lineage>
        <taxon>Eukaryota</taxon>
        <taxon>Fungi</taxon>
        <taxon>Fungi incertae sedis</taxon>
        <taxon>Mucoromycota</taxon>
        <taxon>Glomeromycotina</taxon>
        <taxon>Glomeromycetes</taxon>
        <taxon>Diversisporales</taxon>
        <taxon>Gigasporaceae</taxon>
        <taxon>Scutellospora</taxon>
    </lineage>
</organism>
<evidence type="ECO:0000313" key="2">
    <source>
        <dbReference type="Proteomes" id="UP000789860"/>
    </source>
</evidence>
<comment type="caution">
    <text evidence="1">The sequence shown here is derived from an EMBL/GenBank/DDBJ whole genome shotgun (WGS) entry which is preliminary data.</text>
</comment>